<dbReference type="Proteomes" id="UP000636918">
    <property type="component" value="Unassembled WGS sequence"/>
</dbReference>
<evidence type="ECO:0000313" key="2">
    <source>
        <dbReference type="EMBL" id="MBL0748908.1"/>
    </source>
</evidence>
<protein>
    <submittedName>
        <fullName evidence="2">Tetratricopeptide repeat protein</fullName>
    </submittedName>
</protein>
<reference evidence="2 3" key="1">
    <citation type="submission" date="2021-01" db="EMBL/GenBank/DDBJ databases">
        <title>Genome seq and assembly of Nocardiodes sp. G10.</title>
        <authorList>
            <person name="Chhetri G."/>
        </authorList>
    </citation>
    <scope>NUCLEOTIDE SEQUENCE [LARGE SCALE GENOMIC DNA]</scope>
    <source>
        <strain evidence="2 3">G10</strain>
    </source>
</reference>
<evidence type="ECO:0000256" key="1">
    <source>
        <dbReference type="PROSITE-ProRule" id="PRU00339"/>
    </source>
</evidence>
<organism evidence="2 3">
    <name type="scientific">Nocardioides baculatus</name>
    <dbReference type="NCBI Taxonomy" id="2801337"/>
    <lineage>
        <taxon>Bacteria</taxon>
        <taxon>Bacillati</taxon>
        <taxon>Actinomycetota</taxon>
        <taxon>Actinomycetes</taxon>
        <taxon>Propionibacteriales</taxon>
        <taxon>Nocardioidaceae</taxon>
        <taxon>Nocardioides</taxon>
    </lineage>
</organism>
<gene>
    <name evidence="2" type="ORF">JI751_14900</name>
</gene>
<accession>A0ABS1LB47</accession>
<comment type="caution">
    <text evidence="2">The sequence shown here is derived from an EMBL/GenBank/DDBJ whole genome shotgun (WGS) entry which is preliminary data.</text>
</comment>
<keyword evidence="1" id="KW-0802">TPR repeat</keyword>
<dbReference type="SUPFAM" id="SSF48452">
    <property type="entry name" value="TPR-like"/>
    <property type="match status" value="1"/>
</dbReference>
<sequence>MTIDLRALWDFDDPAGSEQRFRELAATADETLATYALTQGARALGLQEAYDAGHEVLDDLAPPDSEGRARVALERGRLLRSSGDPIGARPHFESASTEAHDAGLEELTVDALHMVALVVDPSERLAAHHAALVRAQAATEPAARDWDASLLNNIGMEHADAGDHTAALAAFEEALAARERIGDPARTRVARWMVGWSLRHLGQVDRAREVQLALKAELDAIGEHDPYVDEELALLDPPGGDQVVRR</sequence>
<dbReference type="Gene3D" id="1.25.40.10">
    <property type="entry name" value="Tetratricopeptide repeat domain"/>
    <property type="match status" value="1"/>
</dbReference>
<name>A0ABS1LB47_9ACTN</name>
<dbReference type="InterPro" id="IPR019734">
    <property type="entry name" value="TPR_rpt"/>
</dbReference>
<dbReference type="EMBL" id="JAERSG010000004">
    <property type="protein sequence ID" value="MBL0748908.1"/>
    <property type="molecule type" value="Genomic_DNA"/>
</dbReference>
<dbReference type="Pfam" id="PF13424">
    <property type="entry name" value="TPR_12"/>
    <property type="match status" value="1"/>
</dbReference>
<dbReference type="RefSeq" id="WP_201938392.1">
    <property type="nucleotide sequence ID" value="NZ_JAERSG010000004.1"/>
</dbReference>
<feature type="repeat" description="TPR" evidence="1">
    <location>
        <begin position="148"/>
        <end position="181"/>
    </location>
</feature>
<keyword evidence="3" id="KW-1185">Reference proteome</keyword>
<dbReference type="PROSITE" id="PS50005">
    <property type="entry name" value="TPR"/>
    <property type="match status" value="1"/>
</dbReference>
<proteinExistence type="predicted"/>
<dbReference type="InterPro" id="IPR011990">
    <property type="entry name" value="TPR-like_helical_dom_sf"/>
</dbReference>
<evidence type="ECO:0000313" key="3">
    <source>
        <dbReference type="Proteomes" id="UP000636918"/>
    </source>
</evidence>